<evidence type="ECO:0000256" key="11">
    <source>
        <dbReference type="ARBA" id="ARBA00023242"/>
    </source>
</evidence>
<evidence type="ECO:0000256" key="4">
    <source>
        <dbReference type="ARBA" id="ARBA00022454"/>
    </source>
</evidence>
<keyword evidence="8 12" id="KW-0175">Coiled coil</keyword>
<dbReference type="GO" id="GO:0005634">
    <property type="term" value="C:nucleus"/>
    <property type="evidence" value="ECO:0007669"/>
    <property type="project" value="UniProtKB-SubCell"/>
</dbReference>
<feature type="domain" description="RecF/RecN/SMC N-terminal" evidence="13">
    <location>
        <begin position="15"/>
        <end position="1013"/>
    </location>
</feature>
<keyword evidence="11" id="KW-0539">Nucleus</keyword>
<evidence type="ECO:0000256" key="8">
    <source>
        <dbReference type="ARBA" id="ARBA00023054"/>
    </source>
</evidence>
<comment type="similarity">
    <text evidence="3">Belongs to the SMC family. SMC6 subfamily.</text>
</comment>
<evidence type="ECO:0000313" key="15">
    <source>
        <dbReference type="EMBL" id="CAH0592153.1"/>
    </source>
</evidence>
<dbReference type="Gene3D" id="3.40.50.300">
    <property type="entry name" value="P-loop containing nucleotide triphosphate hydrolases"/>
    <property type="match status" value="2"/>
</dbReference>
<proteinExistence type="inferred from homology"/>
<evidence type="ECO:0000259" key="13">
    <source>
        <dbReference type="Pfam" id="PF02463"/>
    </source>
</evidence>
<feature type="coiled-coil region" evidence="12">
    <location>
        <begin position="703"/>
        <end position="772"/>
    </location>
</feature>
<keyword evidence="10" id="KW-0234">DNA repair</keyword>
<sequence length="1036" mass="115929">MASDIFEEDTDGSIVSIHVRNFFCHDNLKVNLNRNVNFIVGRNGSGKSAVLTALVVGLGGRASATNRGNNLHSFIKKGANSATIEIKIKNNSSKAYKHNVYGDYITVVRNINASGGSNYKVKSAAGDIISKKYEEVNAIILAHDIQVDNPISVLNQDDARSFHASDAKKKYSLFRRATNLDQTENNYNCALENCKRATATWTRKKEACADLEKEYNKWKTSHEQLRSRDEIKAIEKSLQNEYYWSEVTDLERDVNKIQKQYDKQKAEMDKLREKLSQMEQNYGNNSSAIDELKSVLQAKSEEKATLESQMRALEADMNSAQAQRRAAKHDAGKHRDALNREERKVADLEKEIQNFGSGAAEARRAQLEARAKTAAAAANAARARYDTAQHEAAQAKDNVVHAQAQAEQLQARVQRHRDSIRQLNQQLRELESRGDNSLAVYGSNMVELCQSIKAAVARGVFSKPPRGPIGAYLKVKEKKWGGALEHILGGTIQSFCVNSADDSRKLIQIMNQVYGSAGKPGVTCSRFLERAHDVRRTRVSAPGFVSALDSLDVQDPVVANFLIDNVAMETVLLVPDHDDAIRLSDTEENVPVNCAKIVTLDSTEYHPAPNYRIYGGAGRTSRFLHLSTSERKKQVSAEIKEAEATLKGLEAKAEEACQEAKRARENERSASKVLQALLSERHEKDEAARTAAAALDQQQAPQYAVLMDELNISKEKINTLNRQVGNLSQKQAQYAQNLQEYEDSMRAVKNQLAEVTANCMSLREEIDQEQMKLDQGVTKRKTYEQRLREDGIKMTQVEVILGDKRSVINTKIEAAQRLCPRVENPRDVAIVTSELKKIQLKLSAIRSDGLTEAEVTQQLLQVERQYRRTRLTLDRLKAFIDDMKLTTDEHLKICYKVQTGIARRVQHSFQAMLTLRGYSGRMDIDKGAETLEIVCAGRGGGERRAASTASLSGGERSYSTVAFIMALWDCVELPFCFMDEFDVFMDNVNRKIVMDLLIDHALHNKSRQFVFLTPQDASSVTAGPQISIHLMADPRP</sequence>
<dbReference type="GO" id="GO:0051276">
    <property type="term" value="P:chromosome organization"/>
    <property type="evidence" value="ECO:0007669"/>
    <property type="project" value="InterPro"/>
</dbReference>
<keyword evidence="16" id="KW-1185">Reference proteome</keyword>
<dbReference type="GO" id="GO:0030915">
    <property type="term" value="C:Smc5-Smc6 complex"/>
    <property type="evidence" value="ECO:0007669"/>
    <property type="project" value="TreeGrafter"/>
</dbReference>
<dbReference type="InterPro" id="IPR003395">
    <property type="entry name" value="RecF/RecN/SMC_N"/>
</dbReference>
<dbReference type="Proteomes" id="UP001154114">
    <property type="component" value="Chromosome 2"/>
</dbReference>
<dbReference type="InterPro" id="IPR036277">
    <property type="entry name" value="SMC_hinge_sf"/>
</dbReference>
<gene>
    <name evidence="15" type="ORF">CINC_LOCUS5394</name>
</gene>
<evidence type="ECO:0000259" key="14">
    <source>
        <dbReference type="Pfam" id="PF06470"/>
    </source>
</evidence>
<reference evidence="15" key="1">
    <citation type="submission" date="2021-12" db="EMBL/GenBank/DDBJ databases">
        <authorList>
            <person name="King R."/>
        </authorList>
    </citation>
    <scope>NUCLEOTIDE SEQUENCE</scope>
</reference>
<evidence type="ECO:0000313" key="16">
    <source>
        <dbReference type="Proteomes" id="UP001154114"/>
    </source>
</evidence>
<dbReference type="SUPFAM" id="SSF52540">
    <property type="entry name" value="P-loop containing nucleoside triphosphate hydrolases"/>
    <property type="match status" value="1"/>
</dbReference>
<keyword evidence="4" id="KW-0158">Chromosome</keyword>
<dbReference type="GO" id="GO:0003684">
    <property type="term" value="F:damaged DNA binding"/>
    <property type="evidence" value="ECO:0007669"/>
    <property type="project" value="TreeGrafter"/>
</dbReference>
<evidence type="ECO:0000256" key="12">
    <source>
        <dbReference type="SAM" id="Coils"/>
    </source>
</evidence>
<feature type="coiled-coil region" evidence="12">
    <location>
        <begin position="180"/>
        <end position="440"/>
    </location>
</feature>
<keyword evidence="9" id="KW-0233">DNA recombination</keyword>
<evidence type="ECO:0000256" key="10">
    <source>
        <dbReference type="ARBA" id="ARBA00023204"/>
    </source>
</evidence>
<evidence type="ECO:0000256" key="5">
    <source>
        <dbReference type="ARBA" id="ARBA00022741"/>
    </source>
</evidence>
<accession>A0A9P0FSE0</accession>
<name>A0A9P0FSE0_CHRIL</name>
<evidence type="ECO:0000256" key="6">
    <source>
        <dbReference type="ARBA" id="ARBA00022763"/>
    </source>
</evidence>
<evidence type="ECO:0000256" key="9">
    <source>
        <dbReference type="ARBA" id="ARBA00023172"/>
    </source>
</evidence>
<dbReference type="Gene3D" id="1.10.287.1490">
    <property type="match status" value="1"/>
</dbReference>
<evidence type="ECO:0008006" key="17">
    <source>
        <dbReference type="Google" id="ProtNLM"/>
    </source>
</evidence>
<comment type="subcellular location">
    <subcellularLocation>
        <location evidence="2">Chromosome</location>
    </subcellularLocation>
    <subcellularLocation>
        <location evidence="1">Nucleus</location>
    </subcellularLocation>
</comment>
<keyword evidence="5" id="KW-0547">Nucleotide-binding</keyword>
<dbReference type="GO" id="GO:0005524">
    <property type="term" value="F:ATP binding"/>
    <property type="evidence" value="ECO:0007669"/>
    <property type="project" value="UniProtKB-KW"/>
</dbReference>
<evidence type="ECO:0000256" key="7">
    <source>
        <dbReference type="ARBA" id="ARBA00022840"/>
    </source>
</evidence>
<dbReference type="AlphaFoldDB" id="A0A9P0FSE0"/>
<evidence type="ECO:0000256" key="3">
    <source>
        <dbReference type="ARBA" id="ARBA00006793"/>
    </source>
</evidence>
<dbReference type="Pfam" id="PF06470">
    <property type="entry name" value="SMC_hinge"/>
    <property type="match status" value="1"/>
</dbReference>
<evidence type="ECO:0000256" key="2">
    <source>
        <dbReference type="ARBA" id="ARBA00004286"/>
    </source>
</evidence>
<feature type="coiled-coil region" evidence="12">
    <location>
        <begin position="632"/>
        <end position="670"/>
    </location>
</feature>
<dbReference type="Pfam" id="PF02463">
    <property type="entry name" value="SMC_N"/>
    <property type="match status" value="1"/>
</dbReference>
<dbReference type="SUPFAM" id="SSF57997">
    <property type="entry name" value="Tropomyosin"/>
    <property type="match status" value="1"/>
</dbReference>
<feature type="domain" description="SMC hinge" evidence="14">
    <location>
        <begin position="466"/>
        <end position="583"/>
    </location>
</feature>
<dbReference type="EMBL" id="LR824005">
    <property type="protein sequence ID" value="CAH0592153.1"/>
    <property type="molecule type" value="Genomic_DNA"/>
</dbReference>
<dbReference type="PANTHER" id="PTHR19306">
    <property type="entry name" value="STRUCTURAL MAINTENANCE OF CHROMOSOMES 5,6 SMC5, SMC6"/>
    <property type="match status" value="1"/>
</dbReference>
<organism evidence="15 16">
    <name type="scientific">Chrysodeixis includens</name>
    <name type="common">Soybean looper</name>
    <name type="synonym">Pseudoplusia includens</name>
    <dbReference type="NCBI Taxonomy" id="689277"/>
    <lineage>
        <taxon>Eukaryota</taxon>
        <taxon>Metazoa</taxon>
        <taxon>Ecdysozoa</taxon>
        <taxon>Arthropoda</taxon>
        <taxon>Hexapoda</taxon>
        <taxon>Insecta</taxon>
        <taxon>Pterygota</taxon>
        <taxon>Neoptera</taxon>
        <taxon>Endopterygota</taxon>
        <taxon>Lepidoptera</taxon>
        <taxon>Glossata</taxon>
        <taxon>Ditrysia</taxon>
        <taxon>Noctuoidea</taxon>
        <taxon>Noctuidae</taxon>
        <taxon>Plusiinae</taxon>
        <taxon>Chrysodeixis</taxon>
    </lineage>
</organism>
<protein>
    <recommendedName>
        <fullName evidence="17">Structural maintenance of chromosomes protein 6</fullName>
    </recommendedName>
</protein>
<dbReference type="PANTHER" id="PTHR19306:SF6">
    <property type="entry name" value="STRUCTURAL MAINTENANCE OF CHROMOSOMES PROTEIN 6"/>
    <property type="match status" value="1"/>
</dbReference>
<dbReference type="InterPro" id="IPR010935">
    <property type="entry name" value="SMC_hinge"/>
</dbReference>
<keyword evidence="6" id="KW-0227">DNA damage</keyword>
<evidence type="ECO:0000256" key="1">
    <source>
        <dbReference type="ARBA" id="ARBA00004123"/>
    </source>
</evidence>
<dbReference type="SUPFAM" id="SSF75553">
    <property type="entry name" value="Smc hinge domain"/>
    <property type="match status" value="1"/>
</dbReference>
<dbReference type="OrthoDB" id="10072614at2759"/>
<dbReference type="GO" id="GO:0003697">
    <property type="term" value="F:single-stranded DNA binding"/>
    <property type="evidence" value="ECO:0007669"/>
    <property type="project" value="TreeGrafter"/>
</dbReference>
<keyword evidence="7" id="KW-0067">ATP-binding</keyword>
<dbReference type="GO" id="GO:0000724">
    <property type="term" value="P:double-strand break repair via homologous recombination"/>
    <property type="evidence" value="ECO:0007669"/>
    <property type="project" value="TreeGrafter"/>
</dbReference>
<dbReference type="InterPro" id="IPR027417">
    <property type="entry name" value="P-loop_NTPase"/>
</dbReference>
<dbReference type="GO" id="GO:0035861">
    <property type="term" value="C:site of double-strand break"/>
    <property type="evidence" value="ECO:0007669"/>
    <property type="project" value="TreeGrafter"/>
</dbReference>